<keyword evidence="6" id="KW-1185">Reference proteome</keyword>
<accession>A0AAW1QYS0</accession>
<dbReference type="PANTHER" id="PTHR44196:SF1">
    <property type="entry name" value="DEHYDROGENASE_REDUCTASE SDR FAMILY MEMBER 7B"/>
    <property type="match status" value="1"/>
</dbReference>
<comment type="function">
    <text evidence="3">Putative oxidoreductase.</text>
</comment>
<evidence type="ECO:0000256" key="4">
    <source>
        <dbReference type="RuleBase" id="RU000363"/>
    </source>
</evidence>
<reference evidence="5 6" key="1">
    <citation type="journal article" date="2024" name="Nat. Commun.">
        <title>Phylogenomics reveals the evolutionary origins of lichenization in chlorophyte algae.</title>
        <authorList>
            <person name="Puginier C."/>
            <person name="Libourel C."/>
            <person name="Otte J."/>
            <person name="Skaloud P."/>
            <person name="Haon M."/>
            <person name="Grisel S."/>
            <person name="Petersen M."/>
            <person name="Berrin J.G."/>
            <person name="Delaux P.M."/>
            <person name="Dal Grande F."/>
            <person name="Keller J."/>
        </authorList>
    </citation>
    <scope>NUCLEOTIDE SEQUENCE [LARGE SCALE GENOMIC DNA]</scope>
    <source>
        <strain evidence="5 6">SAG 245.80</strain>
    </source>
</reference>
<evidence type="ECO:0000256" key="3">
    <source>
        <dbReference type="ARBA" id="ARBA00037096"/>
    </source>
</evidence>
<dbReference type="PANTHER" id="PTHR44196">
    <property type="entry name" value="DEHYDROGENASE/REDUCTASE SDR FAMILY MEMBER 7B"/>
    <property type="match status" value="1"/>
</dbReference>
<dbReference type="Gene3D" id="3.40.50.720">
    <property type="entry name" value="NAD(P)-binding Rossmann-like Domain"/>
    <property type="match status" value="1"/>
</dbReference>
<dbReference type="CDD" id="cd05233">
    <property type="entry name" value="SDR_c"/>
    <property type="match status" value="1"/>
</dbReference>
<evidence type="ECO:0000313" key="6">
    <source>
        <dbReference type="Proteomes" id="UP001445335"/>
    </source>
</evidence>
<dbReference type="PRINTS" id="PR00080">
    <property type="entry name" value="SDRFAMILY"/>
</dbReference>
<protein>
    <submittedName>
        <fullName evidence="5">Uncharacterized protein</fullName>
    </submittedName>
</protein>
<comment type="caution">
    <text evidence="5">The sequence shown here is derived from an EMBL/GenBank/DDBJ whole genome shotgun (WGS) entry which is preliminary data.</text>
</comment>
<sequence length="277" mass="28793">MARAVGARVRAAKSSLEYTRGARKVALVVAQQTSTAVSSEGLLKGKRALVTGASRGIGACIAINFAREGAQLVLVARTKNDLEKIGEECTKAGAEEVDVRPCSLMDGAAVQKLGEAVLADYGHVDVLVNAAGIFEYSSALEGDIDAADELLYLNLNSPIRLTRVLAPAMAENGGGDIINISSVAGIEAYGNQAVYAASKHGITGWSNSIQQELVGKVRVISILPAKTNSSMSAGRGPPEEMIQPQDVAEAALLPFRMTSKACPSEIVIRNAVDAGGT</sequence>
<dbReference type="InterPro" id="IPR002347">
    <property type="entry name" value="SDR_fam"/>
</dbReference>
<dbReference type="AlphaFoldDB" id="A0AAW1QYS0"/>
<proteinExistence type="inferred from homology"/>
<evidence type="ECO:0000256" key="2">
    <source>
        <dbReference type="ARBA" id="ARBA00023002"/>
    </source>
</evidence>
<dbReference type="PRINTS" id="PR00081">
    <property type="entry name" value="GDHRDH"/>
</dbReference>
<dbReference type="EMBL" id="JALJOU010000066">
    <property type="protein sequence ID" value="KAK9826386.1"/>
    <property type="molecule type" value="Genomic_DNA"/>
</dbReference>
<dbReference type="GO" id="GO:0016491">
    <property type="term" value="F:oxidoreductase activity"/>
    <property type="evidence" value="ECO:0007669"/>
    <property type="project" value="UniProtKB-KW"/>
</dbReference>
<dbReference type="InterPro" id="IPR020904">
    <property type="entry name" value="Sc_DH/Rdtase_CS"/>
</dbReference>
<dbReference type="GO" id="GO:0016020">
    <property type="term" value="C:membrane"/>
    <property type="evidence" value="ECO:0007669"/>
    <property type="project" value="TreeGrafter"/>
</dbReference>
<evidence type="ECO:0000313" key="5">
    <source>
        <dbReference type="EMBL" id="KAK9826386.1"/>
    </source>
</evidence>
<gene>
    <name evidence="5" type="ORF">WJX81_006601</name>
</gene>
<keyword evidence="2" id="KW-0560">Oxidoreductase</keyword>
<dbReference type="Pfam" id="PF00106">
    <property type="entry name" value="adh_short"/>
    <property type="match status" value="1"/>
</dbReference>
<organism evidence="5 6">
    <name type="scientific">Elliptochloris bilobata</name>
    <dbReference type="NCBI Taxonomy" id="381761"/>
    <lineage>
        <taxon>Eukaryota</taxon>
        <taxon>Viridiplantae</taxon>
        <taxon>Chlorophyta</taxon>
        <taxon>core chlorophytes</taxon>
        <taxon>Trebouxiophyceae</taxon>
        <taxon>Trebouxiophyceae incertae sedis</taxon>
        <taxon>Elliptochloris clade</taxon>
        <taxon>Elliptochloris</taxon>
    </lineage>
</organism>
<comment type="similarity">
    <text evidence="1 4">Belongs to the short-chain dehydrogenases/reductases (SDR) family.</text>
</comment>
<dbReference type="Proteomes" id="UP001445335">
    <property type="component" value="Unassembled WGS sequence"/>
</dbReference>
<dbReference type="SUPFAM" id="SSF51735">
    <property type="entry name" value="NAD(P)-binding Rossmann-fold domains"/>
    <property type="match status" value="1"/>
</dbReference>
<dbReference type="InterPro" id="IPR036291">
    <property type="entry name" value="NAD(P)-bd_dom_sf"/>
</dbReference>
<name>A0AAW1QYS0_9CHLO</name>
<dbReference type="PROSITE" id="PS00061">
    <property type="entry name" value="ADH_SHORT"/>
    <property type="match status" value="1"/>
</dbReference>
<evidence type="ECO:0000256" key="1">
    <source>
        <dbReference type="ARBA" id="ARBA00006484"/>
    </source>
</evidence>